<proteinExistence type="predicted"/>
<protein>
    <submittedName>
        <fullName evidence="2">DUF397 domain-containing protein</fullName>
    </submittedName>
</protein>
<gene>
    <name evidence="2" type="ORF">D0T12_20250</name>
</gene>
<dbReference type="RefSeq" id="WP_117401222.1">
    <property type="nucleotide sequence ID" value="NZ_QVNQ01000006.1"/>
</dbReference>
<evidence type="ECO:0000313" key="2">
    <source>
        <dbReference type="EMBL" id="RFS83392.1"/>
    </source>
</evidence>
<dbReference type="OrthoDB" id="3482302at2"/>
<dbReference type="InterPro" id="IPR007278">
    <property type="entry name" value="DUF397"/>
</dbReference>
<comment type="caution">
    <text evidence="2">The sequence shown here is derived from an EMBL/GenBank/DDBJ whole genome shotgun (WGS) entry which is preliminary data.</text>
</comment>
<accession>A0A372GDW1</accession>
<dbReference type="Pfam" id="PF04149">
    <property type="entry name" value="DUF397"/>
    <property type="match status" value="1"/>
</dbReference>
<reference evidence="2 3" key="1">
    <citation type="submission" date="2018-08" db="EMBL/GenBank/DDBJ databases">
        <title>Actinomadura spongicola sp. nov., isolated from marine sponge Leucetta chagosensis.</title>
        <authorList>
            <person name="Li L."/>
            <person name="Lin H.W."/>
        </authorList>
    </citation>
    <scope>NUCLEOTIDE SEQUENCE [LARGE SCALE GENOMIC DNA]</scope>
    <source>
        <strain evidence="2 3">LHW52907</strain>
    </source>
</reference>
<name>A0A372GDW1_9ACTN</name>
<evidence type="ECO:0000313" key="3">
    <source>
        <dbReference type="Proteomes" id="UP000262882"/>
    </source>
</evidence>
<evidence type="ECO:0000259" key="1">
    <source>
        <dbReference type="Pfam" id="PF04149"/>
    </source>
</evidence>
<dbReference type="Proteomes" id="UP000262882">
    <property type="component" value="Unassembled WGS sequence"/>
</dbReference>
<keyword evidence="3" id="KW-1185">Reference proteome</keyword>
<sequence length="64" mass="6913">MIAWRKASRSNTSGGDCVEVARRPGSIGVRDSKDPNGPKIALPAVRFHELVNSIKRGSLDTHSL</sequence>
<organism evidence="2 3">
    <name type="scientific">Actinomadura spongiicola</name>
    <dbReference type="NCBI Taxonomy" id="2303421"/>
    <lineage>
        <taxon>Bacteria</taxon>
        <taxon>Bacillati</taxon>
        <taxon>Actinomycetota</taxon>
        <taxon>Actinomycetes</taxon>
        <taxon>Streptosporangiales</taxon>
        <taxon>Thermomonosporaceae</taxon>
        <taxon>Actinomadura</taxon>
    </lineage>
</organism>
<feature type="domain" description="DUF397" evidence="1">
    <location>
        <begin position="3"/>
        <end position="55"/>
    </location>
</feature>
<dbReference type="EMBL" id="QVNQ01000006">
    <property type="protein sequence ID" value="RFS83392.1"/>
    <property type="molecule type" value="Genomic_DNA"/>
</dbReference>
<dbReference type="AlphaFoldDB" id="A0A372GDW1"/>